<evidence type="ECO:0000313" key="18">
    <source>
        <dbReference type="Proteomes" id="UP001145742"/>
    </source>
</evidence>
<dbReference type="PROSITE" id="PS00247">
    <property type="entry name" value="HBGF_FGF"/>
    <property type="match status" value="1"/>
</dbReference>
<dbReference type="PANTHER" id="PTHR15627">
    <property type="entry name" value="NATURAL KILLER CELL-SPECIFIC ANTIGEN KLIP1"/>
    <property type="match status" value="1"/>
</dbReference>
<keyword evidence="7" id="KW-0819">tRNA processing</keyword>
<dbReference type="InterPro" id="IPR005636">
    <property type="entry name" value="DTW"/>
</dbReference>
<dbReference type="InterPro" id="IPR002209">
    <property type="entry name" value="Fibroblast_GF_fam"/>
</dbReference>
<comment type="caution">
    <text evidence="17">The sequence shown here is derived from an EMBL/GenBank/DDBJ whole genome shotgun (WGS) entry which is preliminary data.</text>
</comment>
<evidence type="ECO:0000256" key="10">
    <source>
        <dbReference type="ARBA" id="ARBA00023246"/>
    </source>
</evidence>
<comment type="function">
    <text evidence="11">Catalyzes the formation of 3-(3-amino-3-carboxypropyl)uridine (acp3U) at position 20 in the D-loop of several cytoplasmic tRNAs (acp3U(20)).</text>
</comment>
<evidence type="ECO:0000256" key="12">
    <source>
        <dbReference type="ARBA" id="ARBA00038290"/>
    </source>
</evidence>
<evidence type="ECO:0000256" key="15">
    <source>
        <dbReference type="ARBA" id="ARBA00048718"/>
    </source>
</evidence>
<dbReference type="InterPro" id="IPR051521">
    <property type="entry name" value="tRNA_Mod/Golgi_Maint"/>
</dbReference>
<dbReference type="SMART" id="SM01144">
    <property type="entry name" value="DTW"/>
    <property type="match status" value="1"/>
</dbReference>
<reference evidence="17" key="1">
    <citation type="submission" date="2019-10" db="EMBL/GenBank/DDBJ databases">
        <authorList>
            <person name="Soares A.E.R."/>
            <person name="Aleixo A."/>
            <person name="Schneider P."/>
            <person name="Miyaki C.Y."/>
            <person name="Schneider M.P."/>
            <person name="Mello C."/>
            <person name="Vasconcelos A.T.R."/>
        </authorList>
    </citation>
    <scope>NUCLEOTIDE SEQUENCE</scope>
    <source>
        <tissue evidence="17">Muscle</tissue>
    </source>
</reference>
<evidence type="ECO:0000256" key="14">
    <source>
        <dbReference type="ARBA" id="ARBA00042508"/>
    </source>
</evidence>
<dbReference type="SUPFAM" id="SSF50353">
    <property type="entry name" value="Cytokine"/>
    <property type="match status" value="1"/>
</dbReference>
<dbReference type="PRINTS" id="PR00262">
    <property type="entry name" value="IL1HBGF"/>
</dbReference>
<organism evidence="17 18">
    <name type="scientific">Willisornis vidua</name>
    <name type="common">Xingu scale-backed antbird</name>
    <dbReference type="NCBI Taxonomy" id="1566151"/>
    <lineage>
        <taxon>Eukaryota</taxon>
        <taxon>Metazoa</taxon>
        <taxon>Chordata</taxon>
        <taxon>Craniata</taxon>
        <taxon>Vertebrata</taxon>
        <taxon>Euteleostomi</taxon>
        <taxon>Archelosauria</taxon>
        <taxon>Archosauria</taxon>
        <taxon>Dinosauria</taxon>
        <taxon>Saurischia</taxon>
        <taxon>Theropoda</taxon>
        <taxon>Coelurosauria</taxon>
        <taxon>Aves</taxon>
        <taxon>Neognathae</taxon>
        <taxon>Neoaves</taxon>
        <taxon>Telluraves</taxon>
        <taxon>Australaves</taxon>
        <taxon>Passeriformes</taxon>
        <taxon>Thamnophilidae</taxon>
        <taxon>Willisornis</taxon>
    </lineage>
</organism>
<comment type="subcellular location">
    <subcellularLocation>
        <location evidence="1">Nucleus</location>
    </subcellularLocation>
</comment>
<dbReference type="InterPro" id="IPR008996">
    <property type="entry name" value="IL1/FGF"/>
</dbReference>
<dbReference type="Pfam" id="PF00167">
    <property type="entry name" value="FGF"/>
    <property type="match status" value="1"/>
</dbReference>
<evidence type="ECO:0000256" key="5">
    <source>
        <dbReference type="ARBA" id="ARBA00022679"/>
    </source>
</evidence>
<evidence type="ECO:0000256" key="4">
    <source>
        <dbReference type="ARBA" id="ARBA00022473"/>
    </source>
</evidence>
<feature type="domain" description="DTW" evidence="16">
    <location>
        <begin position="211"/>
        <end position="438"/>
    </location>
</feature>
<keyword evidence="18" id="KW-1185">Reference proteome</keyword>
<keyword evidence="8" id="KW-0221">Differentiation</keyword>
<evidence type="ECO:0000256" key="11">
    <source>
        <dbReference type="ARBA" id="ARBA00037050"/>
    </source>
</evidence>
<dbReference type="Proteomes" id="UP001145742">
    <property type="component" value="Unassembled WGS sequence"/>
</dbReference>
<comment type="catalytic activity">
    <reaction evidence="15">
        <text>a uridine in tRNA + S-adenosyl-L-methionine = a 3-[(3S)-3-amino-3-carboxypropyl]uridine in tRNA + S-methyl-5'-thioadenosine + H(+)</text>
        <dbReference type="Rhea" id="RHEA:62432"/>
        <dbReference type="Rhea" id="RHEA-COMP:13339"/>
        <dbReference type="Rhea" id="RHEA-COMP:16092"/>
        <dbReference type="ChEBI" id="CHEBI:15378"/>
        <dbReference type="ChEBI" id="CHEBI:17509"/>
        <dbReference type="ChEBI" id="CHEBI:59789"/>
        <dbReference type="ChEBI" id="CHEBI:65315"/>
        <dbReference type="ChEBI" id="CHEBI:82930"/>
        <dbReference type="EC" id="2.5.1.25"/>
    </reaction>
</comment>
<accession>A0ABQ9CXE4</accession>
<gene>
    <name evidence="17" type="ORF">WISP_114824</name>
</gene>
<dbReference type="CDD" id="cd23319">
    <property type="entry name" value="beta-trefoil_FGF7"/>
    <property type="match status" value="1"/>
</dbReference>
<evidence type="ECO:0000256" key="1">
    <source>
        <dbReference type="ARBA" id="ARBA00004123"/>
    </source>
</evidence>
<dbReference type="EMBL" id="WHWB01034471">
    <property type="protein sequence ID" value="KAJ7409465.1"/>
    <property type="molecule type" value="Genomic_DNA"/>
</dbReference>
<evidence type="ECO:0000256" key="8">
    <source>
        <dbReference type="ARBA" id="ARBA00022782"/>
    </source>
</evidence>
<dbReference type="Pfam" id="PF03942">
    <property type="entry name" value="DTW"/>
    <property type="match status" value="1"/>
</dbReference>
<dbReference type="Gene3D" id="2.80.10.50">
    <property type="match status" value="1"/>
</dbReference>
<evidence type="ECO:0000256" key="2">
    <source>
        <dbReference type="ARBA" id="ARBA00007936"/>
    </source>
</evidence>
<proteinExistence type="inferred from homology"/>
<dbReference type="SMART" id="SM00442">
    <property type="entry name" value="FGF"/>
    <property type="match status" value="1"/>
</dbReference>
<protein>
    <recommendedName>
        <fullName evidence="13">tRNA-uridine aminocarboxypropyltransferase 1</fullName>
        <ecNumber evidence="3">2.5.1.25</ecNumber>
    </recommendedName>
    <alternativeName>
        <fullName evidence="14">DTW domain-containing protein 1</fullName>
    </alternativeName>
</protein>
<sequence>MEYLGIQLLSTATTCNDMTPEQMATNVNCSSPERHTRSYDYMEGGDVRVRRLFCRTQWYMRIDKRGKVKGTREANNNYSILEIRTVAVGIVAIKGVESEYFLAMNKSGRLYGKKVCNEDCNFIELIEENHYNTYASAKWTHKGKEMFVTLNHKGVPMKGLAEMPEFFSVTRHKDEYTALLPTYIGWQTKMTACSNHTMAISKGTMQKSSQSLPHILLIELLAWAELWQLPLKIDIIKHPNEIDGKSTAVHAKLLAPDDVTIYKYPCIPEYEEERHEIALIFPGPNSVSVKDLAFHLQKHSPKGVCNSDDDCSKEPVLKQAKIEPKEEKPPDECISGSRNEGTRLKRILFIDSTWNQTKKIITDERLQGLLQIELKTRKTCFWRHQKGKPDTYLSTIEAIYYFLVDYHQEILKENYQGQYDNLLFFFSFMYTLIKNAKRCAEKE</sequence>
<comment type="similarity">
    <text evidence="2">Belongs to the heparin-binding growth factors family.</text>
</comment>
<dbReference type="PANTHER" id="PTHR15627:SF8">
    <property type="entry name" value="TRNA-URIDINE AMINOCARBOXYPROPYLTRANSFERASE 1"/>
    <property type="match status" value="1"/>
</dbReference>
<evidence type="ECO:0000256" key="6">
    <source>
        <dbReference type="ARBA" id="ARBA00022691"/>
    </source>
</evidence>
<dbReference type="PRINTS" id="PR00263">
    <property type="entry name" value="HBGFFGF"/>
</dbReference>
<keyword evidence="10" id="KW-0497">Mitogen</keyword>
<dbReference type="EC" id="2.5.1.25" evidence="3"/>
<evidence type="ECO:0000256" key="13">
    <source>
        <dbReference type="ARBA" id="ARBA00039242"/>
    </source>
</evidence>
<evidence type="ECO:0000256" key="7">
    <source>
        <dbReference type="ARBA" id="ARBA00022694"/>
    </source>
</evidence>
<evidence type="ECO:0000259" key="16">
    <source>
        <dbReference type="SMART" id="SM01144"/>
    </source>
</evidence>
<evidence type="ECO:0000256" key="3">
    <source>
        <dbReference type="ARBA" id="ARBA00012386"/>
    </source>
</evidence>
<keyword evidence="6" id="KW-0949">S-adenosyl-L-methionine</keyword>
<keyword evidence="5" id="KW-0808">Transferase</keyword>
<evidence type="ECO:0000313" key="17">
    <source>
        <dbReference type="EMBL" id="KAJ7409465.1"/>
    </source>
</evidence>
<comment type="similarity">
    <text evidence="12">Belongs to the TDD superfamily. DTWD1 family.</text>
</comment>
<name>A0ABQ9CXE4_9PASS</name>
<keyword evidence="4" id="KW-0217">Developmental protein</keyword>
<evidence type="ECO:0000256" key="9">
    <source>
        <dbReference type="ARBA" id="ARBA00023242"/>
    </source>
</evidence>
<keyword evidence="9" id="KW-0539">Nucleus</keyword>